<dbReference type="GO" id="GO:0016114">
    <property type="term" value="P:terpenoid biosynthetic process"/>
    <property type="evidence" value="ECO:0007669"/>
    <property type="project" value="InterPro"/>
</dbReference>
<dbReference type="GO" id="GO:0008661">
    <property type="term" value="F:1-deoxy-D-xylulose-5-phosphate synthase activity"/>
    <property type="evidence" value="ECO:0007669"/>
    <property type="project" value="InterPro"/>
</dbReference>
<dbReference type="PANTHER" id="PTHR43322:SF5">
    <property type="entry name" value="1-DEOXY-D-XYLULOSE-5-PHOSPHATE SYNTHASE, CHLOROPLASTIC"/>
    <property type="match status" value="1"/>
</dbReference>
<dbReference type="InterPro" id="IPR029061">
    <property type="entry name" value="THDP-binding"/>
</dbReference>
<evidence type="ECO:0000313" key="6">
    <source>
        <dbReference type="EMBL" id="EQD52902.1"/>
    </source>
</evidence>
<keyword evidence="6" id="KW-0560">Oxidoreductase</keyword>
<dbReference type="Gene3D" id="3.40.50.970">
    <property type="match status" value="1"/>
</dbReference>
<protein>
    <submittedName>
        <fullName evidence="6">Transketolase, central region domain protein</fullName>
        <ecNumber evidence="6">1.2.4.4</ecNumber>
    </submittedName>
</protein>
<reference evidence="6" key="1">
    <citation type="submission" date="2013-08" db="EMBL/GenBank/DDBJ databases">
        <authorList>
            <person name="Mendez C."/>
            <person name="Richter M."/>
            <person name="Ferrer M."/>
            <person name="Sanchez J."/>
        </authorList>
    </citation>
    <scope>NUCLEOTIDE SEQUENCE</scope>
</reference>
<dbReference type="PANTHER" id="PTHR43322">
    <property type="entry name" value="1-D-DEOXYXYLULOSE 5-PHOSPHATE SYNTHASE-RELATED"/>
    <property type="match status" value="1"/>
</dbReference>
<evidence type="ECO:0000256" key="5">
    <source>
        <dbReference type="ARBA" id="ARBA00023052"/>
    </source>
</evidence>
<evidence type="ECO:0000256" key="4">
    <source>
        <dbReference type="ARBA" id="ARBA00022842"/>
    </source>
</evidence>
<sequence>EGLRPVVAIYSTFLQRAYDQLIHDVALQTFR</sequence>
<accession>T1A7D8</accession>
<comment type="caution">
    <text evidence="6">The sequence shown here is derived from an EMBL/GenBank/DDBJ whole genome shotgun (WGS) entry which is preliminary data.</text>
</comment>
<comment type="cofactor">
    <cofactor evidence="1">
        <name>Mg(2+)</name>
        <dbReference type="ChEBI" id="CHEBI:18420"/>
    </cofactor>
</comment>
<keyword evidence="5" id="KW-0786">Thiamine pyrophosphate</keyword>
<dbReference type="GO" id="GO:0003863">
    <property type="term" value="F:branched-chain 2-oxo acid dehydrogenase activity"/>
    <property type="evidence" value="ECO:0007669"/>
    <property type="project" value="UniProtKB-EC"/>
</dbReference>
<proteinExistence type="predicted"/>
<dbReference type="EMBL" id="AUZZ01004522">
    <property type="protein sequence ID" value="EQD52902.1"/>
    <property type="molecule type" value="Genomic_DNA"/>
</dbReference>
<reference evidence="6" key="2">
    <citation type="journal article" date="2014" name="ISME J.">
        <title>Microbial stratification in low pH oxic and suboxic macroscopic growths along an acid mine drainage.</title>
        <authorList>
            <person name="Mendez-Garcia C."/>
            <person name="Mesa V."/>
            <person name="Sprenger R.R."/>
            <person name="Richter M."/>
            <person name="Diez M.S."/>
            <person name="Solano J."/>
            <person name="Bargiela R."/>
            <person name="Golyshina O.V."/>
            <person name="Manteca A."/>
            <person name="Ramos J.L."/>
            <person name="Gallego J.R."/>
            <person name="Llorente I."/>
            <person name="Martins Dos Santos V.A."/>
            <person name="Jensen O.N."/>
            <person name="Pelaez A.I."/>
            <person name="Sanchez J."/>
            <person name="Ferrer M."/>
        </authorList>
    </citation>
    <scope>NUCLEOTIDE SEQUENCE</scope>
</reference>
<evidence type="ECO:0000256" key="3">
    <source>
        <dbReference type="ARBA" id="ARBA00022679"/>
    </source>
</evidence>
<dbReference type="AlphaFoldDB" id="T1A7D8"/>
<evidence type="ECO:0000256" key="1">
    <source>
        <dbReference type="ARBA" id="ARBA00001946"/>
    </source>
</evidence>
<gene>
    <name evidence="6" type="ORF">B2A_06396</name>
</gene>
<dbReference type="InterPro" id="IPR005477">
    <property type="entry name" value="Dxylulose-5-P_synthase"/>
</dbReference>
<keyword evidence="4" id="KW-0460">Magnesium</keyword>
<name>T1A7D8_9ZZZZ</name>
<dbReference type="GO" id="GO:0005829">
    <property type="term" value="C:cytosol"/>
    <property type="evidence" value="ECO:0007669"/>
    <property type="project" value="TreeGrafter"/>
</dbReference>
<dbReference type="SUPFAM" id="SSF52518">
    <property type="entry name" value="Thiamin diphosphate-binding fold (THDP-binding)"/>
    <property type="match status" value="1"/>
</dbReference>
<dbReference type="EC" id="1.2.4.4" evidence="6"/>
<feature type="non-terminal residue" evidence="6">
    <location>
        <position position="1"/>
    </location>
</feature>
<evidence type="ECO:0000256" key="2">
    <source>
        <dbReference type="ARBA" id="ARBA00011738"/>
    </source>
</evidence>
<comment type="subunit">
    <text evidence="2">Homodimer.</text>
</comment>
<organism evidence="6">
    <name type="scientific">mine drainage metagenome</name>
    <dbReference type="NCBI Taxonomy" id="410659"/>
    <lineage>
        <taxon>unclassified sequences</taxon>
        <taxon>metagenomes</taxon>
        <taxon>ecological metagenomes</taxon>
    </lineage>
</organism>
<dbReference type="GO" id="GO:0019288">
    <property type="term" value="P:isopentenyl diphosphate biosynthetic process, methylerythritol 4-phosphate pathway"/>
    <property type="evidence" value="ECO:0007669"/>
    <property type="project" value="TreeGrafter"/>
</dbReference>
<keyword evidence="3" id="KW-0808">Transferase</keyword>